<proteinExistence type="predicted"/>
<sequence length="502" mass="56117">MEDQIAVELKKRLDLESKSKTETEESPEEQNLIFCRRPLKDVVVIGCGASGIAALSKLQESGLDVVGLEAGDRIGGRIHTTEFAGGVVDIGAAWCHGEENNIVYELASPHDLLGKPEGTEEEWFIFSNGTLMPTGNARAVITEFTDALHARGQKEKSISQFIREDAEKYPIVELGKIPKTKPFIEWYERDNHVGGQDDPKKGKSINGLHEHKICNGEFWLNWKGKGYKTILDVLLNKPPYSENLITPDIKLNKVVTSIKWQLEDEDTKKPYVEVLCEDGTKFAAKTAVITVSIGVLKESHKQLFTPALPDVKVKSIDNLQLCVLDKIYIEFATQWWPSSPASFKIIWKEENKQEFSADEKWITEIYGLRTVEHHPKVLLAWIYGKGAEEMEGKSETEVEAGVNKLMDKVFSLNFEVSKIVSIKRSQWAKNKFVRGAYSYRSVATEELGGSASDLATPLEYNGTPVVYFAGEATSVEHHNAVHGAIETGREVADKIVKTLPRN</sequence>
<dbReference type="InterPro" id="IPR002937">
    <property type="entry name" value="Amino_oxidase"/>
</dbReference>
<evidence type="ECO:0000313" key="3">
    <source>
        <dbReference type="Proteomes" id="UP001549921"/>
    </source>
</evidence>
<dbReference type="EMBL" id="JBEDNZ010000018">
    <property type="protein sequence ID" value="KAL0820933.1"/>
    <property type="molecule type" value="Genomic_DNA"/>
</dbReference>
<gene>
    <name evidence="2" type="ORF">ABMA28_005591</name>
</gene>
<dbReference type="Gene3D" id="3.50.50.60">
    <property type="entry name" value="FAD/NAD(P)-binding domain"/>
    <property type="match status" value="1"/>
</dbReference>
<name>A0ABD0SM64_LOXSC</name>
<dbReference type="PANTHER" id="PTHR10742">
    <property type="entry name" value="FLAVIN MONOAMINE OXIDASE"/>
    <property type="match status" value="1"/>
</dbReference>
<dbReference type="Pfam" id="PF01593">
    <property type="entry name" value="Amino_oxidase"/>
    <property type="match status" value="1"/>
</dbReference>
<dbReference type="Proteomes" id="UP001549921">
    <property type="component" value="Unassembled WGS sequence"/>
</dbReference>
<feature type="domain" description="Amine oxidase" evidence="1">
    <location>
        <begin position="50"/>
        <end position="495"/>
    </location>
</feature>
<comment type="caution">
    <text evidence="2">The sequence shown here is derived from an EMBL/GenBank/DDBJ whole genome shotgun (WGS) entry which is preliminary data.</text>
</comment>
<dbReference type="AlphaFoldDB" id="A0ABD0SM64"/>
<dbReference type="SUPFAM" id="SSF54373">
    <property type="entry name" value="FAD-linked reductases, C-terminal domain"/>
    <property type="match status" value="1"/>
</dbReference>
<accession>A0ABD0SM64</accession>
<dbReference type="Gene3D" id="3.90.660.10">
    <property type="match status" value="1"/>
</dbReference>
<protein>
    <recommendedName>
        <fullName evidence="1">Amine oxidase domain-containing protein</fullName>
    </recommendedName>
</protein>
<dbReference type="InterPro" id="IPR036188">
    <property type="entry name" value="FAD/NAD-bd_sf"/>
</dbReference>
<dbReference type="InterPro" id="IPR050281">
    <property type="entry name" value="Flavin_monoamine_oxidase"/>
</dbReference>
<evidence type="ECO:0000313" key="2">
    <source>
        <dbReference type="EMBL" id="KAL0820933.1"/>
    </source>
</evidence>
<organism evidence="2 3">
    <name type="scientific">Loxostege sticticalis</name>
    <name type="common">Beet webworm moth</name>
    <dbReference type="NCBI Taxonomy" id="481309"/>
    <lineage>
        <taxon>Eukaryota</taxon>
        <taxon>Metazoa</taxon>
        <taxon>Ecdysozoa</taxon>
        <taxon>Arthropoda</taxon>
        <taxon>Hexapoda</taxon>
        <taxon>Insecta</taxon>
        <taxon>Pterygota</taxon>
        <taxon>Neoptera</taxon>
        <taxon>Endopterygota</taxon>
        <taxon>Lepidoptera</taxon>
        <taxon>Glossata</taxon>
        <taxon>Ditrysia</taxon>
        <taxon>Pyraloidea</taxon>
        <taxon>Crambidae</taxon>
        <taxon>Pyraustinae</taxon>
        <taxon>Loxostege</taxon>
    </lineage>
</organism>
<dbReference type="PANTHER" id="PTHR10742:SF398">
    <property type="entry name" value="AMINE OXIDASE DOMAIN-CONTAINING PROTEIN-RELATED"/>
    <property type="match status" value="1"/>
</dbReference>
<evidence type="ECO:0000259" key="1">
    <source>
        <dbReference type="Pfam" id="PF01593"/>
    </source>
</evidence>
<reference evidence="2 3" key="1">
    <citation type="submission" date="2024-06" db="EMBL/GenBank/DDBJ databases">
        <title>A chromosome-level genome assembly of beet webworm, Loxostege sticticalis.</title>
        <authorList>
            <person name="Zhang Y."/>
        </authorList>
    </citation>
    <scope>NUCLEOTIDE SEQUENCE [LARGE SCALE GENOMIC DNA]</scope>
    <source>
        <strain evidence="2">AQ028</strain>
        <tissue evidence="2">Male pupae</tissue>
    </source>
</reference>
<dbReference type="SUPFAM" id="SSF51905">
    <property type="entry name" value="FAD/NAD(P)-binding domain"/>
    <property type="match status" value="1"/>
</dbReference>